<evidence type="ECO:0000313" key="3">
    <source>
        <dbReference type="Proteomes" id="UP000198919"/>
    </source>
</evidence>
<dbReference type="STRING" id="351675.SAMN05421680_11180"/>
<reference evidence="2" key="1">
    <citation type="submission" date="2016-10" db="EMBL/GenBank/DDBJ databases">
        <authorList>
            <person name="de Groot N.N."/>
        </authorList>
    </citation>
    <scope>NUCLEOTIDE SEQUENCE [LARGE SCALE GENOMIC DNA]</scope>
    <source>
        <strain evidence="2">DSM 17908</strain>
    </source>
</reference>
<accession>A0A1I3SHL6</accession>
<dbReference type="Proteomes" id="UP000224607">
    <property type="component" value="Unassembled WGS sequence"/>
</dbReference>
<dbReference type="AlphaFoldDB" id="A0A1I3SHL6"/>
<evidence type="ECO:0000313" key="4">
    <source>
        <dbReference type="Proteomes" id="UP000224607"/>
    </source>
</evidence>
<dbReference type="Proteomes" id="UP000198919">
    <property type="component" value="Unassembled WGS sequence"/>
</dbReference>
<dbReference type="RefSeq" id="WP_092511303.1">
    <property type="nucleotide sequence ID" value="NZ_CAWNQB010000004.1"/>
</dbReference>
<gene>
    <name evidence="2" type="ORF">SAMN05421680_11180</name>
    <name evidence="1" type="ORF">Xmau_03059</name>
</gene>
<proteinExistence type="predicted"/>
<evidence type="ECO:0000313" key="2">
    <source>
        <dbReference type="EMBL" id="SFJ56977.1"/>
    </source>
</evidence>
<sequence length="112" mass="13067">MDRVLAEYIEDYNASVFEEAITSTLISLPWESESLTVLRDKVIEIAQSYDGFQADIEAVCIFWLLSDQHIYEEKTRFQTDTRTLHRMEVVARLIINKTLKKVSHQLPPAQKH</sequence>
<evidence type="ECO:0000313" key="1">
    <source>
        <dbReference type="EMBL" id="PHM39154.1"/>
    </source>
</evidence>
<dbReference type="EMBL" id="NITY01000012">
    <property type="protein sequence ID" value="PHM39154.1"/>
    <property type="molecule type" value="Genomic_DNA"/>
</dbReference>
<name>A0A1I3SHL6_9GAMM</name>
<reference evidence="1 4" key="3">
    <citation type="journal article" date="2017" name="Nat. Microbiol.">
        <title>Natural product diversity associated with the nematode symbionts Photorhabdus and Xenorhabdus.</title>
        <authorList>
            <person name="Tobias N.J."/>
            <person name="Wolff H."/>
            <person name="Djahanschiri B."/>
            <person name="Grundmann F."/>
            <person name="Kronenwerth M."/>
            <person name="Shi Y.M."/>
            <person name="Simonyi S."/>
            <person name="Grun P."/>
            <person name="Shapiro-Ilan D."/>
            <person name="Pidot S.J."/>
            <person name="Stinear T.P."/>
            <person name="Ebersberger I."/>
            <person name="Bode H.B."/>
        </authorList>
    </citation>
    <scope>NUCLEOTIDE SEQUENCE [LARGE SCALE GENOMIC DNA]</scope>
    <source>
        <strain evidence="1 4">DSM 17908</strain>
    </source>
</reference>
<reference evidence="3" key="2">
    <citation type="submission" date="2016-10" db="EMBL/GenBank/DDBJ databases">
        <authorList>
            <person name="Varghese N."/>
            <person name="Submissions S."/>
        </authorList>
    </citation>
    <scope>NUCLEOTIDE SEQUENCE [LARGE SCALE GENOMIC DNA]</scope>
    <source>
        <strain evidence="3">DSM 17908</strain>
    </source>
</reference>
<dbReference type="EMBL" id="FORG01000011">
    <property type="protein sequence ID" value="SFJ56977.1"/>
    <property type="molecule type" value="Genomic_DNA"/>
</dbReference>
<keyword evidence="4" id="KW-1185">Reference proteome</keyword>
<protein>
    <submittedName>
        <fullName evidence="2">Uncharacterized protein</fullName>
    </submittedName>
</protein>
<organism evidence="2 3">
    <name type="scientific">Xenorhabdus mauleonii</name>
    <dbReference type="NCBI Taxonomy" id="351675"/>
    <lineage>
        <taxon>Bacteria</taxon>
        <taxon>Pseudomonadati</taxon>
        <taxon>Pseudomonadota</taxon>
        <taxon>Gammaproteobacteria</taxon>
        <taxon>Enterobacterales</taxon>
        <taxon>Morganellaceae</taxon>
        <taxon>Xenorhabdus</taxon>
    </lineage>
</organism>